<reference evidence="4 5" key="1">
    <citation type="journal article" date="2023" name="Microbiol. Resour. Announc.">
        <title>Complete Genome Sequence of Imperialibacter roseus strain P4T.</title>
        <authorList>
            <person name="Tizabi D.R."/>
            <person name="Bachvaroff T."/>
            <person name="Hill R.T."/>
        </authorList>
    </citation>
    <scope>NUCLEOTIDE SEQUENCE [LARGE SCALE GENOMIC DNA]</scope>
    <source>
        <strain evidence="4 5">P4T</strain>
    </source>
</reference>
<dbReference type="Proteomes" id="UP001302349">
    <property type="component" value="Chromosome"/>
</dbReference>
<organism evidence="4 5">
    <name type="scientific">Imperialibacter roseus</name>
    <dbReference type="NCBI Taxonomy" id="1324217"/>
    <lineage>
        <taxon>Bacteria</taxon>
        <taxon>Pseudomonadati</taxon>
        <taxon>Bacteroidota</taxon>
        <taxon>Cytophagia</taxon>
        <taxon>Cytophagales</taxon>
        <taxon>Flammeovirgaceae</taxon>
        <taxon>Imperialibacter</taxon>
    </lineage>
</organism>
<evidence type="ECO:0000313" key="4">
    <source>
        <dbReference type="EMBL" id="WOK06206.1"/>
    </source>
</evidence>
<feature type="region of interest" description="Disordered" evidence="2">
    <location>
        <begin position="679"/>
        <end position="700"/>
    </location>
</feature>
<dbReference type="EMBL" id="CP136051">
    <property type="protein sequence ID" value="WOK06206.1"/>
    <property type="molecule type" value="Genomic_DNA"/>
</dbReference>
<evidence type="ECO:0000313" key="5">
    <source>
        <dbReference type="Proteomes" id="UP001302349"/>
    </source>
</evidence>
<keyword evidence="3" id="KW-0812">Transmembrane</keyword>
<dbReference type="PANTHER" id="PTHR10013:SF0">
    <property type="entry name" value="GENERAL VESICULAR TRANSPORT FACTOR P115"/>
    <property type="match status" value="1"/>
</dbReference>
<proteinExistence type="predicted"/>
<evidence type="ECO:0000256" key="2">
    <source>
        <dbReference type="SAM" id="MobiDB-lite"/>
    </source>
</evidence>
<dbReference type="InterPro" id="IPR012683">
    <property type="entry name" value="CHP02302_TM"/>
</dbReference>
<protein>
    <submittedName>
        <fullName evidence="4">DUF4175 family protein</fullName>
    </submittedName>
</protein>
<gene>
    <name evidence="4" type="ORF">RT717_24315</name>
</gene>
<feature type="transmembrane region" description="Helical" evidence="3">
    <location>
        <begin position="59"/>
        <end position="81"/>
    </location>
</feature>
<keyword evidence="1" id="KW-0175">Coiled coil</keyword>
<feature type="region of interest" description="Disordered" evidence="2">
    <location>
        <begin position="920"/>
        <end position="943"/>
    </location>
</feature>
<dbReference type="RefSeq" id="WP_317488936.1">
    <property type="nucleotide sequence ID" value="NZ_CP136051.1"/>
</dbReference>
<feature type="coiled-coil region" evidence="1">
    <location>
        <begin position="963"/>
        <end position="1022"/>
    </location>
</feature>
<feature type="compositionally biased region" description="Basic and acidic residues" evidence="2">
    <location>
        <begin position="756"/>
        <end position="768"/>
    </location>
</feature>
<dbReference type="InterPro" id="IPR024095">
    <property type="entry name" value="Vesicle_P115"/>
</dbReference>
<dbReference type="Pfam" id="PF13779">
    <property type="entry name" value="DUF4175"/>
    <property type="match status" value="1"/>
</dbReference>
<keyword evidence="3" id="KW-1133">Transmembrane helix</keyword>
<accession>A0ABZ0INS1</accession>
<feature type="region of interest" description="Disordered" evidence="2">
    <location>
        <begin position="726"/>
        <end position="776"/>
    </location>
</feature>
<keyword evidence="5" id="KW-1185">Reference proteome</keyword>
<feature type="transmembrane region" description="Helical" evidence="3">
    <location>
        <begin position="162"/>
        <end position="184"/>
    </location>
</feature>
<sequence length="1107" mass="128841">MDEKKEAKMNTGIDAIKRQLHDYKKKYYTDKLVKGVLYFLLVVLCLFLTFTVLEFNFRFGTWIRGFLLFSFVILTSGILLIRIIKPLWEIYSGGKNLDDAEAARQIGQFFPEVKDKLLNVLQLQKISNQDESLLIASIDQKSHELSTIKFVNAIKINANLSFLRYLAIPAGITLILLLLVPQLFTESAARIIQYNKTFTPPPPFTFNLLNESLDGFRNEDFQLKMSIEGDNIPENVYLESNGRRIKLNENAEGLFEFTFPKMLVKTNFKFEAAGYSSAEYQITLHNRPLLKNFNVFLDFPSYTGKQDVLLENIGNVEVPEGSQINWQFSTTEADSLWLKFDKDDEPFSSQISDNQLFDVKKTFFNPQYYEVLLANKFSKNKDRIRYRIEVVKDKAPEIHAEIFQDTTLFSFIVLGGSVSDDYGLTKLAIKYQTQNAREESLFSTLPLPLDKKQSSQGFYYQWRIDSMNLKEGETLAYYVEVTDNDEVNGHKSTRTGLYYMKVPTRKELKESLAKEAQGAEKQIDKSLDQAKEIQDQIKEIENRLKTKKKMDWQDEKLIQDLLDKKEELSENIEKLKNQNKDLNERRERFSESSPKLKDQMEKLQSLMDELLDDETKKLYDELKKLLEEKSQLGEVQKMMNQIENKEENLEKELERALELFNKMKFDFKLEEIVQDLEETSKKQEELSEKTENSENSKEDLIKEQEEIKEEFQELQKDMEELNELNQELDNPESMPDFSEEKEEVEKNQEESISNLEEQKRKKASDNQKKSAQQMKQMGEKMQQMQSNMEMEMLEENLDNLRDIVDNLVKLSFSQENLMNNFKEVNQSDPRFLELSQEQLKIKDDAIIVKDSLLALANRVFQIASFVTREVGALNEYMDQSLDALKDRNKSLAISKQQFSMTSMNNLALLLDDVLQQMQQQMADAMGSPQKGKKGQKKNMPGLSDLQSELSKKINDLKKSGKTGRQLSEELAKLAAEQEMIRRELEAMQQKMGGDKEGGPGGLQDAIKKMEQTERDLVNKRLANISQERQEDIVTRLLEAENSERERELSKEREGEAARDFERKIPAAFEEYKQLKEKEIELLKTVPPKLNPYYKKEVNEYFKRIGSN</sequence>
<keyword evidence="3" id="KW-0472">Membrane</keyword>
<dbReference type="PANTHER" id="PTHR10013">
    <property type="entry name" value="GENERAL VESICULAR TRANSPORT FACTOR P115"/>
    <property type="match status" value="1"/>
</dbReference>
<evidence type="ECO:0000256" key="1">
    <source>
        <dbReference type="SAM" id="Coils"/>
    </source>
</evidence>
<feature type="region of interest" description="Disordered" evidence="2">
    <location>
        <begin position="578"/>
        <end position="598"/>
    </location>
</feature>
<name>A0ABZ0INS1_9BACT</name>
<feature type="transmembrane region" description="Helical" evidence="3">
    <location>
        <begin position="35"/>
        <end position="53"/>
    </location>
</feature>
<evidence type="ECO:0000256" key="3">
    <source>
        <dbReference type="SAM" id="Phobius"/>
    </source>
</evidence>